<comment type="caution">
    <text evidence="1">The sequence shown here is derived from an EMBL/GenBank/DDBJ whole genome shotgun (WGS) entry which is preliminary data.</text>
</comment>
<proteinExistence type="predicted"/>
<gene>
    <name evidence="1" type="ORF">PVOR_27390</name>
</gene>
<evidence type="ECO:0000313" key="2">
    <source>
        <dbReference type="Proteomes" id="UP000003094"/>
    </source>
</evidence>
<keyword evidence="2" id="KW-1185">Reference proteome</keyword>
<dbReference type="Proteomes" id="UP000003094">
    <property type="component" value="Unassembled WGS sequence"/>
</dbReference>
<sequence length="41" mass="4420">MDGDPSQKVDAQDAQPHRIKISLPAEGSVIFHALLSYSSLP</sequence>
<reference evidence="1 2" key="1">
    <citation type="journal article" date="2010" name="BMC Genomics">
        <title>Genome sequence of the pattern forming Paenibacillus vortex bacterium reveals potential for thriving in complex environments.</title>
        <authorList>
            <person name="Sirota-Madi A."/>
            <person name="Olender T."/>
            <person name="Helman Y."/>
            <person name="Ingham C."/>
            <person name="Brainis I."/>
            <person name="Roth D."/>
            <person name="Hagi E."/>
            <person name="Brodsky L."/>
            <person name="Leshkowitz D."/>
            <person name="Galatenko V."/>
            <person name="Nikolaev V."/>
            <person name="Mugasimangalam R.C."/>
            <person name="Bransburg-Zabary S."/>
            <person name="Gutnick D.L."/>
            <person name="Lancet D."/>
            <person name="Ben-Jacob E."/>
        </authorList>
    </citation>
    <scope>NUCLEOTIDE SEQUENCE [LARGE SCALE GENOMIC DNA]</scope>
    <source>
        <strain evidence="1 2">V453</strain>
    </source>
</reference>
<dbReference type="EMBL" id="ADHJ01000044">
    <property type="protein sequence ID" value="EFU39028.1"/>
    <property type="molecule type" value="Genomic_DNA"/>
</dbReference>
<organism evidence="1 2">
    <name type="scientific">Paenibacillus vortex V453</name>
    <dbReference type="NCBI Taxonomy" id="715225"/>
    <lineage>
        <taxon>Bacteria</taxon>
        <taxon>Bacillati</taxon>
        <taxon>Bacillota</taxon>
        <taxon>Bacilli</taxon>
        <taxon>Bacillales</taxon>
        <taxon>Paenibacillaceae</taxon>
        <taxon>Paenibacillus</taxon>
    </lineage>
</organism>
<dbReference type="AlphaFoldDB" id="A0A2R9SNT9"/>
<protein>
    <submittedName>
        <fullName evidence="1">Uncharacterized protein</fullName>
    </submittedName>
</protein>
<dbReference type="KEGG" id="pvo:PVOR_27390"/>
<evidence type="ECO:0000313" key="1">
    <source>
        <dbReference type="EMBL" id="EFU39028.1"/>
    </source>
</evidence>
<name>A0A2R9SNT9_9BACL</name>
<accession>A0A2R9SNT9</accession>